<reference evidence="2 3" key="1">
    <citation type="submission" date="2016-10" db="EMBL/GenBank/DDBJ databases">
        <title>The genome of Paramicrosporidium saccamoebae is the missing link in understanding Cryptomycota and Microsporidia evolution.</title>
        <authorList>
            <person name="Quandt C.A."/>
            <person name="Beaudet D."/>
            <person name="Corsaro D."/>
            <person name="Michel R."/>
            <person name="Corradi N."/>
            <person name="James T."/>
        </authorList>
    </citation>
    <scope>NUCLEOTIDE SEQUENCE [LARGE SCALE GENOMIC DNA]</scope>
    <source>
        <strain evidence="2 3">KSL3</strain>
    </source>
</reference>
<dbReference type="EMBL" id="MTSL01000025">
    <property type="protein sequence ID" value="PJF19929.1"/>
    <property type="molecule type" value="Genomic_DNA"/>
</dbReference>
<name>A0A2H9TQ98_9FUNG</name>
<keyword evidence="3" id="KW-1185">Reference proteome</keyword>
<sequence>MGGDRSPQSPKNSSKRPRVWVQSLNEDDKGRALVEKQRIGDALATIKEDPSIGLASAIIPGRASRQIVSSDDISALGAQHGMIVTTTASIPNGALEVVLLVNEKLKVLEKADKRYPGLMREILDIQQPVFDNFAARLRRIRNKLAHPDPLEYIRRLLEWNASPYRGSIEEAPSLDEIFQPNGPRKTSVQKQRIVDALHNLKEDPSAGLACAMVPGRALSEIPPLDDISFIGEQNGMIVTTTASVPNSALEVVLLVREKLKVLERTSKKFQGIQFGATNGMTNLVLFPIRWAWCTA</sequence>
<dbReference type="Proteomes" id="UP000240830">
    <property type="component" value="Unassembled WGS sequence"/>
</dbReference>
<gene>
    <name evidence="2" type="ORF">PSACC_00253</name>
</gene>
<evidence type="ECO:0000256" key="1">
    <source>
        <dbReference type="SAM" id="MobiDB-lite"/>
    </source>
</evidence>
<comment type="caution">
    <text evidence="2">The sequence shown here is derived from an EMBL/GenBank/DDBJ whole genome shotgun (WGS) entry which is preliminary data.</text>
</comment>
<evidence type="ECO:0000313" key="3">
    <source>
        <dbReference type="Proteomes" id="UP000240830"/>
    </source>
</evidence>
<evidence type="ECO:0000313" key="2">
    <source>
        <dbReference type="EMBL" id="PJF19929.1"/>
    </source>
</evidence>
<feature type="region of interest" description="Disordered" evidence="1">
    <location>
        <begin position="1"/>
        <end position="22"/>
    </location>
</feature>
<protein>
    <submittedName>
        <fullName evidence="2">Uncharacterized protein</fullName>
    </submittedName>
</protein>
<organism evidence="2 3">
    <name type="scientific">Paramicrosporidium saccamoebae</name>
    <dbReference type="NCBI Taxonomy" id="1246581"/>
    <lineage>
        <taxon>Eukaryota</taxon>
        <taxon>Fungi</taxon>
        <taxon>Fungi incertae sedis</taxon>
        <taxon>Cryptomycota</taxon>
        <taxon>Cryptomycota incertae sedis</taxon>
        <taxon>Paramicrosporidium</taxon>
    </lineage>
</organism>
<dbReference type="AlphaFoldDB" id="A0A2H9TQ98"/>
<proteinExistence type="predicted"/>
<feature type="compositionally biased region" description="Polar residues" evidence="1">
    <location>
        <begin position="1"/>
        <end position="12"/>
    </location>
</feature>
<accession>A0A2H9TQ98</accession>